<dbReference type="GO" id="GO:0008270">
    <property type="term" value="F:zinc ion binding"/>
    <property type="evidence" value="ECO:0007669"/>
    <property type="project" value="InterPro"/>
</dbReference>
<protein>
    <submittedName>
        <fullName evidence="4">CYFA0S01e00166g1_1</fullName>
    </submittedName>
</protein>
<dbReference type="Pfam" id="PF11951">
    <property type="entry name" value="Fungal_trans_2"/>
    <property type="match status" value="2"/>
</dbReference>
<dbReference type="SMART" id="SM00066">
    <property type="entry name" value="GAL4"/>
    <property type="match status" value="1"/>
</dbReference>
<proteinExistence type="predicted"/>
<evidence type="ECO:0000256" key="2">
    <source>
        <dbReference type="ARBA" id="ARBA00023242"/>
    </source>
</evidence>
<evidence type="ECO:0000313" key="4">
    <source>
        <dbReference type="EMBL" id="CDR36295.1"/>
    </source>
</evidence>
<evidence type="ECO:0000256" key="1">
    <source>
        <dbReference type="ARBA" id="ARBA00004123"/>
    </source>
</evidence>
<dbReference type="SUPFAM" id="SSF57701">
    <property type="entry name" value="Zn2/Cys6 DNA-binding domain"/>
    <property type="match status" value="1"/>
</dbReference>
<dbReference type="PANTHER" id="PTHR37534:SF46">
    <property type="entry name" value="ZN(II)2CYS6 TRANSCRIPTION FACTOR (EUROFUNG)"/>
    <property type="match status" value="1"/>
</dbReference>
<dbReference type="InterPro" id="IPR021858">
    <property type="entry name" value="Fun_TF"/>
</dbReference>
<dbReference type="AlphaFoldDB" id="A0A061AGM8"/>
<dbReference type="Pfam" id="PF00172">
    <property type="entry name" value="Zn_clus"/>
    <property type="match status" value="1"/>
</dbReference>
<feature type="domain" description="Zn(2)-C6 fungal-type" evidence="3">
    <location>
        <begin position="33"/>
        <end position="63"/>
    </location>
</feature>
<reference evidence="4" key="1">
    <citation type="journal article" date="2014" name="Genome Announc.">
        <title>Genome sequence of the yeast Cyberlindnera fabianii (Hansenula fabianii).</title>
        <authorList>
            <person name="Freel K.C."/>
            <person name="Sarilar V."/>
            <person name="Neuveglise C."/>
            <person name="Devillers H."/>
            <person name="Friedrich A."/>
            <person name="Schacherer J."/>
        </authorList>
    </citation>
    <scope>NUCLEOTIDE SEQUENCE</scope>
    <source>
        <strain evidence="4">YJS4271</strain>
    </source>
</reference>
<dbReference type="GO" id="GO:0000981">
    <property type="term" value="F:DNA-binding transcription factor activity, RNA polymerase II-specific"/>
    <property type="evidence" value="ECO:0007669"/>
    <property type="project" value="InterPro"/>
</dbReference>
<dbReference type="InterPro" id="IPR001138">
    <property type="entry name" value="Zn2Cys6_DnaBD"/>
</dbReference>
<comment type="subcellular location">
    <subcellularLocation>
        <location evidence="1">Nucleus</location>
    </subcellularLocation>
</comment>
<dbReference type="OrthoDB" id="3980677at2759"/>
<dbReference type="GO" id="GO:0005634">
    <property type="term" value="C:nucleus"/>
    <property type="evidence" value="ECO:0007669"/>
    <property type="project" value="UniProtKB-SubCell"/>
</dbReference>
<dbReference type="PROSITE" id="PS00463">
    <property type="entry name" value="ZN2_CY6_FUNGAL_1"/>
    <property type="match status" value="1"/>
</dbReference>
<sequence length="591" mass="66699">MPSVHETFVFSLDGLKPHTGTKKRATTKRSRAGCSYCRSRKRKCDEKRPQCSACEHSGVQCVFQSVKPRKKVQRFKLIDLSNTFDQRTTSSLQPSPATDLTILPLEASTVEEDLMLETRIRTNTIAAIDGLITLRHSPPPSPPTILHLNRCLLPNQRVKFISAAINGFIIANGPQLTHSLLTTSSTFTPMIYKNDLLISIAEACGASYLSWSNRDLCTFSSKKYSQAMIKLQDYVNKNGYREEDETWMAAAFQLMCLGSKATWGCDRSVCATNLRMCYNIIKNKMSRWQKGQRRTPSVVEVSASLDEFAGSSLAVNDSLDMEIQNALIGYSPSDTDEQISHFDRMFVESFIYNYSIIILVTPDSEGLPNPFEVFRNTRRFLKTPLFNCEVAWMNNPVVGASFDSFEMAAKSSYLIRHLGEDWVHGCALKLLEMTNYYPPPVLPQQVRLQQKKYQTLKDSVLVSEIVMKSSKIILHKVINRFLHESDDEIQREVSCAIDKIKQISPTAMVRIIAPWAFFVIGLACIDFEHRKVIMESCIMCAEIIHGHYISTITNALQKAWGMGTNNGDYTLLEARGLDVLLDGDILSKVFL</sequence>
<dbReference type="VEuPathDB" id="FungiDB:BON22_1351"/>
<dbReference type="PANTHER" id="PTHR37534">
    <property type="entry name" value="TRANSCRIPTIONAL ACTIVATOR PROTEIN UGA3"/>
    <property type="match status" value="1"/>
</dbReference>
<name>A0A061AGM8_CYBFA</name>
<accession>A0A061AGM8</accession>
<dbReference type="PROSITE" id="PS50048">
    <property type="entry name" value="ZN2_CY6_FUNGAL_2"/>
    <property type="match status" value="1"/>
</dbReference>
<dbReference type="PhylomeDB" id="A0A061AGM8"/>
<dbReference type="InterPro" id="IPR036864">
    <property type="entry name" value="Zn2-C6_fun-type_DNA-bd_sf"/>
</dbReference>
<gene>
    <name evidence="4" type="ORF">CYFA0S_01e00166g</name>
</gene>
<organism evidence="4">
    <name type="scientific">Cyberlindnera fabianii</name>
    <name type="common">Yeast</name>
    <name type="synonym">Hansenula fabianii</name>
    <dbReference type="NCBI Taxonomy" id="36022"/>
    <lineage>
        <taxon>Eukaryota</taxon>
        <taxon>Fungi</taxon>
        <taxon>Dikarya</taxon>
        <taxon>Ascomycota</taxon>
        <taxon>Saccharomycotina</taxon>
        <taxon>Saccharomycetes</taxon>
        <taxon>Phaffomycetales</taxon>
        <taxon>Phaffomycetaceae</taxon>
        <taxon>Cyberlindnera</taxon>
    </lineage>
</organism>
<keyword evidence="2" id="KW-0539">Nucleus</keyword>
<dbReference type="CDD" id="cd00067">
    <property type="entry name" value="GAL4"/>
    <property type="match status" value="1"/>
</dbReference>
<dbReference type="Gene3D" id="4.10.240.10">
    <property type="entry name" value="Zn(2)-C6 fungal-type DNA-binding domain"/>
    <property type="match status" value="1"/>
</dbReference>
<dbReference type="EMBL" id="LK052886">
    <property type="protein sequence ID" value="CDR36295.1"/>
    <property type="molecule type" value="Genomic_DNA"/>
</dbReference>
<evidence type="ECO:0000259" key="3">
    <source>
        <dbReference type="PROSITE" id="PS50048"/>
    </source>
</evidence>
<dbReference type="VEuPathDB" id="FungiDB:BON22_0829"/>